<dbReference type="InterPro" id="IPR001845">
    <property type="entry name" value="HTH_ArsR_DNA-bd_dom"/>
</dbReference>
<dbReference type="GO" id="GO:0003700">
    <property type="term" value="F:DNA-binding transcription factor activity"/>
    <property type="evidence" value="ECO:0007669"/>
    <property type="project" value="InterPro"/>
</dbReference>
<dbReference type="Pfam" id="PF13649">
    <property type="entry name" value="Methyltransf_25"/>
    <property type="match status" value="1"/>
</dbReference>
<name>A0A4Z0LZL9_9GAMM</name>
<evidence type="ECO:0000259" key="3">
    <source>
        <dbReference type="PROSITE" id="PS50987"/>
    </source>
</evidence>
<accession>A0A4Z0LZL9</accession>
<dbReference type="PANTHER" id="PTHR43861">
    <property type="entry name" value="TRANS-ACONITATE 2-METHYLTRANSFERASE-RELATED"/>
    <property type="match status" value="1"/>
</dbReference>
<reference evidence="4 5" key="1">
    <citation type="submission" date="2019-04" db="EMBL/GenBank/DDBJ databases">
        <title>Taxonomy of novel Haliea sp. from mangrove soil of West Coast of India.</title>
        <authorList>
            <person name="Verma A."/>
            <person name="Kumar P."/>
            <person name="Krishnamurthi S."/>
        </authorList>
    </citation>
    <scope>NUCLEOTIDE SEQUENCE [LARGE SCALE GENOMIC DNA]</scope>
    <source>
        <strain evidence="4 5">SAOS-164</strain>
    </source>
</reference>
<dbReference type="InterPro" id="IPR036388">
    <property type="entry name" value="WH-like_DNA-bd_sf"/>
</dbReference>
<dbReference type="PROSITE" id="PS50987">
    <property type="entry name" value="HTH_ARSR_2"/>
    <property type="match status" value="1"/>
</dbReference>
<dbReference type="GO" id="GO:0008757">
    <property type="term" value="F:S-adenosylmethionine-dependent methyltransferase activity"/>
    <property type="evidence" value="ECO:0007669"/>
    <property type="project" value="InterPro"/>
</dbReference>
<dbReference type="Gene3D" id="3.40.50.150">
    <property type="entry name" value="Vaccinia Virus protein VP39"/>
    <property type="match status" value="1"/>
</dbReference>
<dbReference type="SUPFAM" id="SSF53335">
    <property type="entry name" value="S-adenosyl-L-methionine-dependent methyltransferases"/>
    <property type="match status" value="1"/>
</dbReference>
<evidence type="ECO:0000256" key="1">
    <source>
        <dbReference type="ARBA" id="ARBA00022603"/>
    </source>
</evidence>
<dbReference type="InterPro" id="IPR036390">
    <property type="entry name" value="WH_DNA-bd_sf"/>
</dbReference>
<evidence type="ECO:0000313" key="5">
    <source>
        <dbReference type="Proteomes" id="UP000298050"/>
    </source>
</evidence>
<comment type="caution">
    <text evidence="4">The sequence shown here is derived from an EMBL/GenBank/DDBJ whole genome shotgun (WGS) entry which is preliminary data.</text>
</comment>
<sequence length="341" mass="36550">MKNVQPALESAVTPEGALAADSLAGLLKAAGDPLRLHILRVLREDSFGVSELCAIFDMRQPALSHHLKVLAGAGLVATRREGNSIFYRRALPGHGGAAGEALLAALFESVDRLVLPAPTLAALDALQRQREENSRAFFRENAHKFREQQDLIARYDQYAGTVAEVLQEAALPGSALALEVGPGDGRFLLELAPRFGEVVALDIEAAMLEQARERAAAAGLDNIRFLHGDTAHPKVDGLGADCVVINMVLHHTPDPGRVLAEVAGSLAPGGVVLVTDLCSHDQGWARENCGDLWLGFDPARLTGWATEAGLDDIASVFLAQRNGFQIQVRLFGRRKDKRTAA</sequence>
<dbReference type="Gene3D" id="1.10.10.10">
    <property type="entry name" value="Winged helix-like DNA-binding domain superfamily/Winged helix DNA-binding domain"/>
    <property type="match status" value="1"/>
</dbReference>
<dbReference type="OrthoDB" id="5297460at2"/>
<dbReference type="NCBIfam" id="NF033788">
    <property type="entry name" value="HTH_metalloreg"/>
    <property type="match status" value="1"/>
</dbReference>
<dbReference type="SUPFAM" id="SSF46785">
    <property type="entry name" value="Winged helix' DNA-binding domain"/>
    <property type="match status" value="1"/>
</dbReference>
<dbReference type="CDD" id="cd02440">
    <property type="entry name" value="AdoMet_MTases"/>
    <property type="match status" value="1"/>
</dbReference>
<dbReference type="InterPro" id="IPR041698">
    <property type="entry name" value="Methyltransf_25"/>
</dbReference>
<keyword evidence="5" id="KW-1185">Reference proteome</keyword>
<organism evidence="4 5">
    <name type="scientific">Mangrovimicrobium sediminis</name>
    <dbReference type="NCBI Taxonomy" id="2562682"/>
    <lineage>
        <taxon>Bacteria</taxon>
        <taxon>Pseudomonadati</taxon>
        <taxon>Pseudomonadota</taxon>
        <taxon>Gammaproteobacteria</taxon>
        <taxon>Cellvibrionales</taxon>
        <taxon>Halieaceae</taxon>
        <taxon>Mangrovimicrobium</taxon>
    </lineage>
</organism>
<dbReference type="EMBL" id="SRLE01000009">
    <property type="protein sequence ID" value="TGD72711.1"/>
    <property type="molecule type" value="Genomic_DNA"/>
</dbReference>
<dbReference type="AlphaFoldDB" id="A0A4Z0LZL9"/>
<dbReference type="InterPro" id="IPR029063">
    <property type="entry name" value="SAM-dependent_MTases_sf"/>
</dbReference>
<gene>
    <name evidence="4" type="ORF">E4634_14430</name>
</gene>
<dbReference type="CDD" id="cd00090">
    <property type="entry name" value="HTH_ARSR"/>
    <property type="match status" value="1"/>
</dbReference>
<dbReference type="SMART" id="SM00418">
    <property type="entry name" value="HTH_ARSR"/>
    <property type="match status" value="1"/>
</dbReference>
<dbReference type="PANTHER" id="PTHR43861:SF1">
    <property type="entry name" value="TRANS-ACONITATE 2-METHYLTRANSFERASE"/>
    <property type="match status" value="1"/>
</dbReference>
<dbReference type="InterPro" id="IPR011991">
    <property type="entry name" value="ArsR-like_HTH"/>
</dbReference>
<proteinExistence type="predicted"/>
<evidence type="ECO:0000256" key="2">
    <source>
        <dbReference type="ARBA" id="ARBA00022679"/>
    </source>
</evidence>
<dbReference type="RefSeq" id="WP_135445090.1">
    <property type="nucleotide sequence ID" value="NZ_SRLE01000009.1"/>
</dbReference>
<protein>
    <submittedName>
        <fullName evidence="4">Metalloregulator ArsR/SmtB family transcription factor</fullName>
    </submittedName>
</protein>
<keyword evidence="2" id="KW-0808">Transferase</keyword>
<dbReference type="PRINTS" id="PR00778">
    <property type="entry name" value="HTHARSR"/>
</dbReference>
<evidence type="ECO:0000313" key="4">
    <source>
        <dbReference type="EMBL" id="TGD72711.1"/>
    </source>
</evidence>
<dbReference type="Pfam" id="PF01022">
    <property type="entry name" value="HTH_5"/>
    <property type="match status" value="1"/>
</dbReference>
<keyword evidence="1" id="KW-0489">Methyltransferase</keyword>
<dbReference type="Proteomes" id="UP000298050">
    <property type="component" value="Unassembled WGS sequence"/>
</dbReference>
<feature type="domain" description="HTH arsR-type" evidence="3">
    <location>
        <begin position="15"/>
        <end position="110"/>
    </location>
</feature>